<accession>A0A1G2S8Q5</accession>
<organism evidence="1 2">
    <name type="scientific">Candidatus Yonathbacteria bacterium RIFCSPHIGHO2_01_FULL_51_10</name>
    <dbReference type="NCBI Taxonomy" id="1802723"/>
    <lineage>
        <taxon>Bacteria</taxon>
        <taxon>Candidatus Yonathiibacteriota</taxon>
    </lineage>
</organism>
<comment type="caution">
    <text evidence="1">The sequence shown here is derived from an EMBL/GenBank/DDBJ whole genome shotgun (WGS) entry which is preliminary data.</text>
</comment>
<dbReference type="AlphaFoldDB" id="A0A1G2S8Q5"/>
<dbReference type="STRING" id="1802723.A2675_03475"/>
<name>A0A1G2S8Q5_9BACT</name>
<evidence type="ECO:0000313" key="2">
    <source>
        <dbReference type="Proteomes" id="UP000176997"/>
    </source>
</evidence>
<sequence>MIALQDGRFPETRKFCAWFRNQEREEGGVKFFSVRVDYGPFERNELIGSITVGFLEKITSGDKDFCEMFCTTQKERVELERRMYALNTILVDRFPQTKRLCRLFRLLARKRGLTSGPGMNMIDLYKWEFVVNTGIIWEAMTPEQIAEREEISRIGCQCLLIGELVDCGLVPVHTSLPEPTGLADPRILEMLASAYREELTP</sequence>
<gene>
    <name evidence="1" type="ORF">A2675_03475</name>
</gene>
<evidence type="ECO:0000313" key="1">
    <source>
        <dbReference type="EMBL" id="OHA81503.1"/>
    </source>
</evidence>
<dbReference type="EMBL" id="MHUS01000010">
    <property type="protein sequence ID" value="OHA81503.1"/>
    <property type="molecule type" value="Genomic_DNA"/>
</dbReference>
<dbReference type="Proteomes" id="UP000176997">
    <property type="component" value="Unassembled WGS sequence"/>
</dbReference>
<proteinExistence type="predicted"/>
<protein>
    <submittedName>
        <fullName evidence="1">Uncharacterized protein</fullName>
    </submittedName>
</protein>
<reference evidence="1 2" key="1">
    <citation type="journal article" date="2016" name="Nat. Commun.">
        <title>Thousands of microbial genomes shed light on interconnected biogeochemical processes in an aquifer system.</title>
        <authorList>
            <person name="Anantharaman K."/>
            <person name="Brown C.T."/>
            <person name="Hug L.A."/>
            <person name="Sharon I."/>
            <person name="Castelle C.J."/>
            <person name="Probst A.J."/>
            <person name="Thomas B.C."/>
            <person name="Singh A."/>
            <person name="Wilkins M.J."/>
            <person name="Karaoz U."/>
            <person name="Brodie E.L."/>
            <person name="Williams K.H."/>
            <person name="Hubbard S.S."/>
            <person name="Banfield J.F."/>
        </authorList>
    </citation>
    <scope>NUCLEOTIDE SEQUENCE [LARGE SCALE GENOMIC DNA]</scope>
</reference>